<feature type="domain" description="MnmG N-terminal" evidence="11">
    <location>
        <begin position="4"/>
        <end position="370"/>
    </location>
</feature>
<evidence type="ECO:0000256" key="8">
    <source>
        <dbReference type="ARBA" id="ARBA00022857"/>
    </source>
</evidence>
<dbReference type="Pfam" id="PF01134">
    <property type="entry name" value="GIDA"/>
    <property type="match status" value="1"/>
</dbReference>
<dbReference type="GO" id="GO:0002098">
    <property type="term" value="P:tRNA wobble uridine modification"/>
    <property type="evidence" value="ECO:0007669"/>
    <property type="project" value="TreeGrafter"/>
</dbReference>
<dbReference type="PANTHER" id="PTHR11806">
    <property type="entry name" value="GLUCOSE INHIBITED DIVISION PROTEIN A"/>
    <property type="match status" value="1"/>
</dbReference>
<comment type="catalytic activity">
    <reaction evidence="10">
        <text>uridine(54) in tRNA + (6R)-5,10-methylene-5,6,7,8-tetrahydrofolate + NADPH + H(+) = 5-methyluridine(54) in tRNA + (6S)-5,6,7,8-tetrahydrofolate + NADP(+)</text>
        <dbReference type="Rhea" id="RHEA:62372"/>
        <dbReference type="Rhea" id="RHEA-COMP:10167"/>
        <dbReference type="Rhea" id="RHEA-COMP:10193"/>
        <dbReference type="ChEBI" id="CHEBI:15378"/>
        <dbReference type="ChEBI" id="CHEBI:15636"/>
        <dbReference type="ChEBI" id="CHEBI:57453"/>
        <dbReference type="ChEBI" id="CHEBI:57783"/>
        <dbReference type="ChEBI" id="CHEBI:58349"/>
        <dbReference type="ChEBI" id="CHEBI:65315"/>
        <dbReference type="ChEBI" id="CHEBI:74447"/>
        <dbReference type="EC" id="2.1.1.74"/>
    </reaction>
</comment>
<keyword evidence="7 10" id="KW-0274">FAD</keyword>
<dbReference type="InterPro" id="IPR040131">
    <property type="entry name" value="MnmG_N"/>
</dbReference>
<dbReference type="InterPro" id="IPR004417">
    <property type="entry name" value="TrmFO"/>
</dbReference>
<dbReference type="InterPro" id="IPR002218">
    <property type="entry name" value="MnmG-rel"/>
</dbReference>
<dbReference type="GO" id="GO:0005829">
    <property type="term" value="C:cytosol"/>
    <property type="evidence" value="ECO:0007669"/>
    <property type="project" value="TreeGrafter"/>
</dbReference>
<dbReference type="HAMAP" id="MF_01037">
    <property type="entry name" value="TrmFO"/>
    <property type="match status" value="1"/>
</dbReference>
<reference evidence="12 13" key="1">
    <citation type="submission" date="2020-08" db="EMBL/GenBank/DDBJ databases">
        <title>Genomic Encyclopedia of Type Strains, Phase IV (KMG-IV): sequencing the most valuable type-strain genomes for metagenomic binning, comparative biology and taxonomic classification.</title>
        <authorList>
            <person name="Goeker M."/>
        </authorList>
    </citation>
    <scope>NUCLEOTIDE SEQUENCE [LARGE SCALE GENOMIC DNA]</scope>
    <source>
        <strain evidence="12 13">DSM 29007</strain>
    </source>
</reference>
<keyword evidence="5 10" id="KW-0808">Transferase</keyword>
<comment type="catalytic activity">
    <reaction evidence="10">
        <text>uridine(54) in tRNA + (6R)-5,10-methylene-5,6,7,8-tetrahydrofolate + NADH + H(+) = 5-methyluridine(54) in tRNA + (6S)-5,6,7,8-tetrahydrofolate + NAD(+)</text>
        <dbReference type="Rhea" id="RHEA:16873"/>
        <dbReference type="Rhea" id="RHEA-COMP:10167"/>
        <dbReference type="Rhea" id="RHEA-COMP:10193"/>
        <dbReference type="ChEBI" id="CHEBI:15378"/>
        <dbReference type="ChEBI" id="CHEBI:15636"/>
        <dbReference type="ChEBI" id="CHEBI:57453"/>
        <dbReference type="ChEBI" id="CHEBI:57540"/>
        <dbReference type="ChEBI" id="CHEBI:57945"/>
        <dbReference type="ChEBI" id="CHEBI:65315"/>
        <dbReference type="ChEBI" id="CHEBI:74447"/>
        <dbReference type="EC" id="2.1.1.74"/>
    </reaction>
</comment>
<proteinExistence type="inferred from homology"/>
<evidence type="ECO:0000256" key="5">
    <source>
        <dbReference type="ARBA" id="ARBA00022679"/>
    </source>
</evidence>
<evidence type="ECO:0000259" key="11">
    <source>
        <dbReference type="Pfam" id="PF01134"/>
    </source>
</evidence>
<gene>
    <name evidence="10" type="primary">trmFO</name>
    <name evidence="12" type="ORF">HNQ61_005058</name>
</gene>
<comment type="subcellular location">
    <subcellularLocation>
        <location evidence="10">Cytoplasm</location>
    </subcellularLocation>
</comment>
<keyword evidence="4 10" id="KW-0285">Flavoprotein</keyword>
<keyword evidence="3 10" id="KW-0489">Methyltransferase</keyword>
<evidence type="ECO:0000256" key="1">
    <source>
        <dbReference type="ARBA" id="ARBA00001974"/>
    </source>
</evidence>
<evidence type="ECO:0000256" key="10">
    <source>
        <dbReference type="HAMAP-Rule" id="MF_01037"/>
    </source>
</evidence>
<dbReference type="NCBIfam" id="TIGR00137">
    <property type="entry name" value="gid_trmFO"/>
    <property type="match status" value="1"/>
</dbReference>
<keyword evidence="2 10" id="KW-0963">Cytoplasm</keyword>
<keyword evidence="9 10" id="KW-0520">NAD</keyword>
<keyword evidence="13" id="KW-1185">Reference proteome</keyword>
<keyword evidence="6 10" id="KW-0819">tRNA processing</keyword>
<organism evidence="12 13">
    <name type="scientific">Longimicrobium terrae</name>
    <dbReference type="NCBI Taxonomy" id="1639882"/>
    <lineage>
        <taxon>Bacteria</taxon>
        <taxon>Pseudomonadati</taxon>
        <taxon>Gemmatimonadota</taxon>
        <taxon>Longimicrobiia</taxon>
        <taxon>Longimicrobiales</taxon>
        <taxon>Longimicrobiaceae</taxon>
        <taxon>Longimicrobium</taxon>
    </lineage>
</organism>
<dbReference type="SUPFAM" id="SSF51905">
    <property type="entry name" value="FAD/NAD(P)-binding domain"/>
    <property type="match status" value="1"/>
</dbReference>
<dbReference type="GO" id="GO:0050660">
    <property type="term" value="F:flavin adenine dinucleotide binding"/>
    <property type="evidence" value="ECO:0007669"/>
    <property type="project" value="UniProtKB-UniRule"/>
</dbReference>
<dbReference type="NCBIfam" id="NF003739">
    <property type="entry name" value="PRK05335.1"/>
    <property type="match status" value="1"/>
</dbReference>
<dbReference type="AlphaFoldDB" id="A0A841H5H7"/>
<evidence type="ECO:0000256" key="9">
    <source>
        <dbReference type="ARBA" id="ARBA00023027"/>
    </source>
</evidence>
<keyword evidence="8 10" id="KW-0521">NADP</keyword>
<comment type="cofactor">
    <cofactor evidence="1 10">
        <name>FAD</name>
        <dbReference type="ChEBI" id="CHEBI:57692"/>
    </cofactor>
</comment>
<evidence type="ECO:0000256" key="4">
    <source>
        <dbReference type="ARBA" id="ARBA00022630"/>
    </source>
</evidence>
<name>A0A841H5H7_9BACT</name>
<dbReference type="InterPro" id="IPR036188">
    <property type="entry name" value="FAD/NAD-bd_sf"/>
</dbReference>
<dbReference type="GO" id="GO:0047151">
    <property type="term" value="F:tRNA (uracil(54)-C5)-methyltransferase activity, 5,10-methylenetetrahydrofolate-dependent"/>
    <property type="evidence" value="ECO:0007669"/>
    <property type="project" value="UniProtKB-UniRule"/>
</dbReference>
<comment type="function">
    <text evidence="10">Catalyzes the folate-dependent formation of 5-methyl-uridine at position 54 (M-5-U54) in all tRNAs.</text>
</comment>
<accession>A0A841H5H7</accession>
<dbReference type="EC" id="2.1.1.74" evidence="10"/>
<dbReference type="PANTHER" id="PTHR11806:SF2">
    <property type="entry name" value="METHYLENETETRAHYDROFOLATE--TRNA-(URACIL-5-)-METHYLTRANSFERASE TRMFO"/>
    <property type="match status" value="1"/>
</dbReference>
<dbReference type="EMBL" id="JACHIA010000024">
    <property type="protein sequence ID" value="MBB6073391.1"/>
    <property type="molecule type" value="Genomic_DNA"/>
</dbReference>
<protein>
    <recommendedName>
        <fullName evidence="10">Methylenetetrahydrofolate--tRNA-(uracil-5-)-methyltransferase TrmFO</fullName>
        <ecNumber evidence="10">2.1.1.74</ecNumber>
    </recommendedName>
    <alternativeName>
        <fullName evidence="10">Folate-dependent tRNA (uracil-5-)-methyltransferase</fullName>
    </alternativeName>
    <alternativeName>
        <fullName evidence="10">Folate-dependent tRNA(M-5-U54)-methyltransferase</fullName>
    </alternativeName>
</protein>
<feature type="binding site" evidence="10">
    <location>
        <begin position="8"/>
        <end position="13"/>
    </location>
    <ligand>
        <name>FAD</name>
        <dbReference type="ChEBI" id="CHEBI:57692"/>
    </ligand>
</feature>
<evidence type="ECO:0000313" key="12">
    <source>
        <dbReference type="EMBL" id="MBB6073391.1"/>
    </source>
</evidence>
<evidence type="ECO:0000256" key="7">
    <source>
        <dbReference type="ARBA" id="ARBA00022827"/>
    </source>
</evidence>
<dbReference type="Gene3D" id="3.50.50.60">
    <property type="entry name" value="FAD/NAD(P)-binding domain"/>
    <property type="match status" value="2"/>
</dbReference>
<dbReference type="Proteomes" id="UP000582837">
    <property type="component" value="Unassembled WGS sequence"/>
</dbReference>
<evidence type="ECO:0000256" key="3">
    <source>
        <dbReference type="ARBA" id="ARBA00022603"/>
    </source>
</evidence>
<evidence type="ECO:0000313" key="13">
    <source>
        <dbReference type="Proteomes" id="UP000582837"/>
    </source>
</evidence>
<evidence type="ECO:0000256" key="6">
    <source>
        <dbReference type="ARBA" id="ARBA00022694"/>
    </source>
</evidence>
<dbReference type="GO" id="GO:0030488">
    <property type="term" value="P:tRNA methylation"/>
    <property type="evidence" value="ECO:0007669"/>
    <property type="project" value="TreeGrafter"/>
</dbReference>
<evidence type="ECO:0000256" key="2">
    <source>
        <dbReference type="ARBA" id="ARBA00022490"/>
    </source>
</evidence>
<comment type="caution">
    <text evidence="12">The sequence shown here is derived from an EMBL/GenBank/DDBJ whole genome shotgun (WGS) entry which is preliminary data.</text>
</comment>
<sequence length="451" mass="49144">MAEVSVVGGGLSGSEAAYQLAERGHDVTLYEMRPVRGTPAHNTDLLGEIVCSNTFKSEDPQNAHGLLKVEMDALGVGGSLLLACARAARIPGGTALTVDRREFAERMTAAIEAHPRIRVVREEMPGLPEGPAIVATGPLTSDALSECIRGALGAEGLAFFDAIAPVVSFDSLEMERMFFASRWGKGGPEDYLNAPMTREQYEAFIEALKGGEGYEGHDWENVPYFEGCLPVEVMAGRGVDTLRFGPMKPVGLPVPWLDGKWAHAVVQLRREDRAGNLWNLVGFQTRLKIPEQRRVFKMIPGLENAEFLRWGSIHRNTYLNFPASLSAHGSLRDRPELIFAGQITGVEGYTESTATGILAAANLDRVIRGEEPVIPPPTTMMGGLMRYLRESDPKHFAPMNSNFGLLDPLPHRVKDKDEKRVQLAERGRVDFAGWMEENGVTGGVPAAAAAQ</sequence>
<dbReference type="RefSeq" id="WP_170039175.1">
    <property type="nucleotide sequence ID" value="NZ_JABDTL010000002.1"/>
</dbReference>
<comment type="similarity">
    <text evidence="10">Belongs to the MnmG family. TrmFO subfamily.</text>
</comment>
<dbReference type="PRINTS" id="PR00411">
    <property type="entry name" value="PNDRDTASEI"/>
</dbReference>